<sequence length="45" mass="4958">MASEVRIAHVNAYGSCQFFTNISGNKQLGAPISVLKVFLENFEIL</sequence>
<evidence type="ECO:0000313" key="1">
    <source>
        <dbReference type="EMBL" id="KRZ06815.1"/>
    </source>
</evidence>
<dbReference type="Proteomes" id="UP000055024">
    <property type="component" value="Unassembled WGS sequence"/>
</dbReference>
<organism evidence="1 2">
    <name type="scientific">Trichinella zimbabwensis</name>
    <dbReference type="NCBI Taxonomy" id="268475"/>
    <lineage>
        <taxon>Eukaryota</taxon>
        <taxon>Metazoa</taxon>
        <taxon>Ecdysozoa</taxon>
        <taxon>Nematoda</taxon>
        <taxon>Enoplea</taxon>
        <taxon>Dorylaimia</taxon>
        <taxon>Trichinellida</taxon>
        <taxon>Trichinellidae</taxon>
        <taxon>Trichinella</taxon>
    </lineage>
</organism>
<name>A0A0V1H982_9BILA</name>
<gene>
    <name evidence="1" type="ORF">T11_14931</name>
</gene>
<reference evidence="1 2" key="1">
    <citation type="submission" date="2015-01" db="EMBL/GenBank/DDBJ databases">
        <title>Evolution of Trichinella species and genotypes.</title>
        <authorList>
            <person name="Korhonen P.K."/>
            <person name="Edoardo P."/>
            <person name="Giuseppe L.R."/>
            <person name="Gasser R.B."/>
        </authorList>
    </citation>
    <scope>NUCLEOTIDE SEQUENCE [LARGE SCALE GENOMIC DNA]</scope>
    <source>
        <strain evidence="1">ISS1029</strain>
    </source>
</reference>
<keyword evidence="2" id="KW-1185">Reference proteome</keyword>
<dbReference type="EMBL" id="JYDP01000112">
    <property type="protein sequence ID" value="KRZ06815.1"/>
    <property type="molecule type" value="Genomic_DNA"/>
</dbReference>
<protein>
    <submittedName>
        <fullName evidence="1">Uncharacterized protein</fullName>
    </submittedName>
</protein>
<comment type="caution">
    <text evidence="1">The sequence shown here is derived from an EMBL/GenBank/DDBJ whole genome shotgun (WGS) entry which is preliminary data.</text>
</comment>
<proteinExistence type="predicted"/>
<accession>A0A0V1H982</accession>
<evidence type="ECO:0000313" key="2">
    <source>
        <dbReference type="Proteomes" id="UP000055024"/>
    </source>
</evidence>
<dbReference type="AlphaFoldDB" id="A0A0V1H982"/>